<dbReference type="InterPro" id="IPR045051">
    <property type="entry name" value="SBT"/>
</dbReference>
<accession>A0AAU9RKH4</accession>
<dbReference type="InterPro" id="IPR000209">
    <property type="entry name" value="Peptidase_S8/S53_dom"/>
</dbReference>
<dbReference type="InterPro" id="IPR015500">
    <property type="entry name" value="Peptidase_S8_subtilisin-rel"/>
</dbReference>
<dbReference type="Pfam" id="PF05922">
    <property type="entry name" value="Inhibitor_I9"/>
    <property type="match status" value="1"/>
</dbReference>
<dbReference type="PRINTS" id="PR00723">
    <property type="entry name" value="SUBTILISIN"/>
</dbReference>
<dbReference type="InterPro" id="IPR036852">
    <property type="entry name" value="Peptidase_S8/S53_dom_sf"/>
</dbReference>
<gene>
    <name evidence="9" type="ORF">TAV2_LOCUS4662</name>
</gene>
<dbReference type="PANTHER" id="PTHR10795">
    <property type="entry name" value="PROPROTEIN CONVERTASE SUBTILISIN/KEXIN"/>
    <property type="match status" value="1"/>
</dbReference>
<name>A0AAU9RKH4_THLAR</name>
<feature type="domain" description="Inhibitor I9" evidence="8">
    <location>
        <begin position="12"/>
        <end position="88"/>
    </location>
</feature>
<dbReference type="Pfam" id="PF00082">
    <property type="entry name" value="Peptidase_S8"/>
    <property type="match status" value="1"/>
</dbReference>
<comment type="caution">
    <text evidence="6">Lacks conserved residue(s) required for the propagation of feature annotation.</text>
</comment>
<dbReference type="GO" id="GO:0004252">
    <property type="term" value="F:serine-type endopeptidase activity"/>
    <property type="evidence" value="ECO:0007669"/>
    <property type="project" value="InterPro"/>
</dbReference>
<dbReference type="SUPFAM" id="SSF52743">
    <property type="entry name" value="Subtilisin-like"/>
    <property type="match status" value="1"/>
</dbReference>
<sequence length="414" mass="45397">MGDLPGDESFAASLHVSMLQKVVGRTLELLCSYIRWNEFNSEAENRLLHSYSNSFNGFSAKLTEEELEELSGMDRVVSVFQSQKRKLHTTRSWDYMDFPLQVKRSKLESDVIVGVIDSGIWPESESFSDKGFGPPPFKWKGTCQSSSNFTCNKKIIGARYYSKERPIPEKDIPSPRDSNGHGTHCASTAAGNIVSKVSLFGLGLGTARGGVPSARIAVYKTLWSDGSSDTDLLAAFDDAIADGVDILSISQGSNYAEDYFSNSIAVGSFHAMKKGILTSAAAGNEGPHRQTISNVAPWLVSVASGTTDRKFLTPVKLGNREVYTGFSINTFELNHTYPLIYGGDAPNKIKGFKESISRNIGRYHTLQCVVGYVLRYQGSNETASSFPIPAALMQPGQSVHMFDYIKSTRCQLQV</sequence>
<comment type="similarity">
    <text evidence="1 6">Belongs to the peptidase S8 family.</text>
</comment>
<evidence type="ECO:0000256" key="2">
    <source>
        <dbReference type="ARBA" id="ARBA00022670"/>
    </source>
</evidence>
<evidence type="ECO:0000259" key="7">
    <source>
        <dbReference type="Pfam" id="PF00082"/>
    </source>
</evidence>
<feature type="non-terminal residue" evidence="9">
    <location>
        <position position="414"/>
    </location>
</feature>
<evidence type="ECO:0000259" key="8">
    <source>
        <dbReference type="Pfam" id="PF05922"/>
    </source>
</evidence>
<organism evidence="9 10">
    <name type="scientific">Thlaspi arvense</name>
    <name type="common">Field penny-cress</name>
    <dbReference type="NCBI Taxonomy" id="13288"/>
    <lineage>
        <taxon>Eukaryota</taxon>
        <taxon>Viridiplantae</taxon>
        <taxon>Streptophyta</taxon>
        <taxon>Embryophyta</taxon>
        <taxon>Tracheophyta</taxon>
        <taxon>Spermatophyta</taxon>
        <taxon>Magnoliopsida</taxon>
        <taxon>eudicotyledons</taxon>
        <taxon>Gunneridae</taxon>
        <taxon>Pentapetalae</taxon>
        <taxon>rosids</taxon>
        <taxon>malvids</taxon>
        <taxon>Brassicales</taxon>
        <taxon>Brassicaceae</taxon>
        <taxon>Thlaspideae</taxon>
        <taxon>Thlaspi</taxon>
    </lineage>
</organism>
<dbReference type="InterPro" id="IPR010259">
    <property type="entry name" value="S8pro/Inhibitor_I9"/>
</dbReference>
<protein>
    <recommendedName>
        <fullName evidence="11">Cucumisin</fullName>
    </recommendedName>
</protein>
<dbReference type="AlphaFoldDB" id="A0AAU9RKH4"/>
<feature type="domain" description="Peptidase S8/S53" evidence="7">
    <location>
        <begin position="109"/>
        <end position="307"/>
    </location>
</feature>
<evidence type="ECO:0000256" key="4">
    <source>
        <dbReference type="ARBA" id="ARBA00022801"/>
    </source>
</evidence>
<dbReference type="InterPro" id="IPR022398">
    <property type="entry name" value="Peptidase_S8_His-AS"/>
</dbReference>
<evidence type="ECO:0000313" key="9">
    <source>
        <dbReference type="EMBL" id="CAH2042137.1"/>
    </source>
</evidence>
<evidence type="ECO:0008006" key="11">
    <source>
        <dbReference type="Google" id="ProtNLM"/>
    </source>
</evidence>
<keyword evidence="10" id="KW-1185">Reference proteome</keyword>
<dbReference type="InterPro" id="IPR034197">
    <property type="entry name" value="Peptidases_S8_3"/>
</dbReference>
<reference evidence="9 10" key="1">
    <citation type="submission" date="2022-03" db="EMBL/GenBank/DDBJ databases">
        <authorList>
            <person name="Nunn A."/>
            <person name="Chopra R."/>
            <person name="Nunn A."/>
            <person name="Contreras Garrido A."/>
        </authorList>
    </citation>
    <scope>NUCLEOTIDE SEQUENCE [LARGE SCALE GENOMIC DNA]</scope>
</reference>
<dbReference type="PROSITE" id="PS00137">
    <property type="entry name" value="SUBTILASE_HIS"/>
    <property type="match status" value="1"/>
</dbReference>
<dbReference type="Proteomes" id="UP000836841">
    <property type="component" value="Unassembled WGS sequence"/>
</dbReference>
<keyword evidence="3" id="KW-0732">Signal</keyword>
<comment type="caution">
    <text evidence="9">The sequence shown here is derived from an EMBL/GenBank/DDBJ whole genome shotgun (WGS) entry which is preliminary data.</text>
</comment>
<dbReference type="GO" id="GO:0006508">
    <property type="term" value="P:proteolysis"/>
    <property type="evidence" value="ECO:0007669"/>
    <property type="project" value="UniProtKB-KW"/>
</dbReference>
<dbReference type="InterPro" id="IPR037045">
    <property type="entry name" value="S8pro/Inhibitor_I9_sf"/>
</dbReference>
<dbReference type="Gene3D" id="3.30.70.80">
    <property type="entry name" value="Peptidase S8 propeptide/proteinase inhibitor I9"/>
    <property type="match status" value="1"/>
</dbReference>
<keyword evidence="4" id="KW-0378">Hydrolase</keyword>
<proteinExistence type="inferred from homology"/>
<keyword evidence="2" id="KW-0645">Protease</keyword>
<dbReference type="CDD" id="cd04852">
    <property type="entry name" value="Peptidases_S8_3"/>
    <property type="match status" value="1"/>
</dbReference>
<keyword evidence="5" id="KW-0720">Serine protease</keyword>
<dbReference type="EMBL" id="CAJVSB020000159">
    <property type="protein sequence ID" value="CAH2042137.1"/>
    <property type="molecule type" value="Genomic_DNA"/>
</dbReference>
<evidence type="ECO:0000256" key="6">
    <source>
        <dbReference type="PROSITE-ProRule" id="PRU01240"/>
    </source>
</evidence>
<evidence type="ECO:0000256" key="5">
    <source>
        <dbReference type="ARBA" id="ARBA00022825"/>
    </source>
</evidence>
<evidence type="ECO:0000256" key="3">
    <source>
        <dbReference type="ARBA" id="ARBA00022729"/>
    </source>
</evidence>
<evidence type="ECO:0000256" key="1">
    <source>
        <dbReference type="ARBA" id="ARBA00011073"/>
    </source>
</evidence>
<dbReference type="Gene3D" id="3.40.50.200">
    <property type="entry name" value="Peptidase S8/S53 domain"/>
    <property type="match status" value="1"/>
</dbReference>
<evidence type="ECO:0000313" key="10">
    <source>
        <dbReference type="Proteomes" id="UP000836841"/>
    </source>
</evidence>
<dbReference type="PROSITE" id="PS51892">
    <property type="entry name" value="SUBTILASE"/>
    <property type="match status" value="1"/>
</dbReference>